<evidence type="ECO:0000313" key="2">
    <source>
        <dbReference type="EMBL" id="HFH30175.1"/>
    </source>
</evidence>
<gene>
    <name evidence="2" type="ORF">ENS59_11835</name>
</gene>
<dbReference type="RefSeq" id="WP_304242539.1">
    <property type="nucleotide sequence ID" value="NZ_JAJUIP010000062.1"/>
</dbReference>
<dbReference type="EMBL" id="DSVL01000364">
    <property type="protein sequence ID" value="HFH30175.1"/>
    <property type="molecule type" value="Genomic_DNA"/>
</dbReference>
<proteinExistence type="predicted"/>
<evidence type="ECO:0000256" key="1">
    <source>
        <dbReference type="SAM" id="SignalP"/>
    </source>
</evidence>
<protein>
    <submittedName>
        <fullName evidence="2">Uncharacterized protein</fullName>
    </submittedName>
</protein>
<feature type="signal peptide" evidence="1">
    <location>
        <begin position="1"/>
        <end position="25"/>
    </location>
</feature>
<dbReference type="AlphaFoldDB" id="A0A7C3EHD5"/>
<keyword evidence="1" id="KW-0732">Signal</keyword>
<organism evidence="2">
    <name type="scientific">Gracilinema caldarium</name>
    <dbReference type="NCBI Taxonomy" id="215591"/>
    <lineage>
        <taxon>Bacteria</taxon>
        <taxon>Pseudomonadati</taxon>
        <taxon>Spirochaetota</taxon>
        <taxon>Spirochaetia</taxon>
        <taxon>Spirochaetales</taxon>
        <taxon>Breznakiellaceae</taxon>
        <taxon>Gracilinema</taxon>
    </lineage>
</organism>
<sequence length="191" mass="20841">MLSQLQKNFISFFVLVVLFGGFAAAQDAGQANAPFNPQSKPITSYLVFGPRAGFGGVFQDQVEFSKKIEDIFQGGPYCPYYSVFGFNFEWRYLLGQSSDHFALQVLITAMGIEQSILLPSAALLMGYRHHSGLEFGAGPLANLGGMGVVLAVGYTFVSNGVYIPFDIAFQIPNYNFKPAVTILSGFNFSIE</sequence>
<feature type="chain" id="PRO_5027891967" evidence="1">
    <location>
        <begin position="26"/>
        <end position="191"/>
    </location>
</feature>
<comment type="caution">
    <text evidence="2">The sequence shown here is derived from an EMBL/GenBank/DDBJ whole genome shotgun (WGS) entry which is preliminary data.</text>
</comment>
<accession>A0A7C3EHD5</accession>
<reference evidence="2" key="1">
    <citation type="journal article" date="2020" name="mSystems">
        <title>Genome- and Community-Level Interaction Insights into Carbon Utilization and Element Cycling Functions of Hydrothermarchaeota in Hydrothermal Sediment.</title>
        <authorList>
            <person name="Zhou Z."/>
            <person name="Liu Y."/>
            <person name="Xu W."/>
            <person name="Pan J."/>
            <person name="Luo Z.H."/>
            <person name="Li M."/>
        </authorList>
    </citation>
    <scope>NUCLEOTIDE SEQUENCE [LARGE SCALE GENOMIC DNA]</scope>
    <source>
        <strain evidence="2">SpSt-503</strain>
    </source>
</reference>
<name>A0A7C3EHD5_9SPIR</name>